<dbReference type="Proteomes" id="UP000249645">
    <property type="component" value="Unassembled WGS sequence"/>
</dbReference>
<feature type="transmembrane region" description="Helical" evidence="1">
    <location>
        <begin position="59"/>
        <end position="78"/>
    </location>
</feature>
<reference evidence="3 4" key="1">
    <citation type="submission" date="2017-11" db="EMBL/GenBank/DDBJ databases">
        <title>Infants hospitalized years apart are colonized by the same room-sourced microbial strains.</title>
        <authorList>
            <person name="Brooks B."/>
            <person name="Olm M.R."/>
            <person name="Firek B.A."/>
            <person name="Baker R."/>
            <person name="Thomas B.C."/>
            <person name="Morowitz M.J."/>
            <person name="Banfield J.F."/>
        </authorList>
    </citation>
    <scope>NUCLEOTIDE SEQUENCE [LARGE SCALE GENOMIC DNA]</scope>
    <source>
        <strain evidence="3">S2_009_000_R2_76</strain>
    </source>
</reference>
<feature type="transmembrane region" description="Helical" evidence="1">
    <location>
        <begin position="90"/>
        <end position="109"/>
    </location>
</feature>
<keyword evidence="1" id="KW-1133">Transmembrane helix</keyword>
<evidence type="ECO:0000313" key="3">
    <source>
        <dbReference type="EMBL" id="PZP49072.1"/>
    </source>
</evidence>
<evidence type="ECO:0000259" key="2">
    <source>
        <dbReference type="Pfam" id="PF19762"/>
    </source>
</evidence>
<protein>
    <recommendedName>
        <fullName evidence="2">DUF6249 domain-containing protein</fullName>
    </recommendedName>
</protein>
<accession>A0A2W5H029</accession>
<organism evidence="3 4">
    <name type="scientific">Pseudopedobacter saltans</name>
    <dbReference type="NCBI Taxonomy" id="151895"/>
    <lineage>
        <taxon>Bacteria</taxon>
        <taxon>Pseudomonadati</taxon>
        <taxon>Bacteroidota</taxon>
        <taxon>Sphingobacteriia</taxon>
        <taxon>Sphingobacteriales</taxon>
        <taxon>Sphingobacteriaceae</taxon>
        <taxon>Pseudopedobacter</taxon>
    </lineage>
</organism>
<sequence>MDNGNMFFLWCIITSVTVLATIFAIRYLRNKENMALIERGLNPLKDEVQKARPRPFASLRIGLPLLGAGFGLFLASVIDLNMGHIGDEITGVYFGLITALCGLGFFLSYKIEMKWWKEDEDRRK</sequence>
<dbReference type="Pfam" id="PF19762">
    <property type="entry name" value="DUF6249"/>
    <property type="match status" value="1"/>
</dbReference>
<comment type="caution">
    <text evidence="3">The sequence shown here is derived from an EMBL/GenBank/DDBJ whole genome shotgun (WGS) entry which is preliminary data.</text>
</comment>
<keyword evidence="1" id="KW-0472">Membrane</keyword>
<dbReference type="InterPro" id="IPR046216">
    <property type="entry name" value="DUF6249"/>
</dbReference>
<feature type="domain" description="DUF6249" evidence="2">
    <location>
        <begin position="10"/>
        <end position="112"/>
    </location>
</feature>
<gene>
    <name evidence="3" type="ORF">DI598_08690</name>
</gene>
<dbReference type="AlphaFoldDB" id="A0A2W5H029"/>
<keyword evidence="1" id="KW-0812">Transmembrane</keyword>
<name>A0A2W5H029_9SPHI</name>
<evidence type="ECO:0000313" key="4">
    <source>
        <dbReference type="Proteomes" id="UP000249645"/>
    </source>
</evidence>
<dbReference type="EMBL" id="QFOI01000129">
    <property type="protein sequence ID" value="PZP49072.1"/>
    <property type="molecule type" value="Genomic_DNA"/>
</dbReference>
<feature type="transmembrane region" description="Helical" evidence="1">
    <location>
        <begin position="6"/>
        <end position="28"/>
    </location>
</feature>
<proteinExistence type="predicted"/>
<evidence type="ECO:0000256" key="1">
    <source>
        <dbReference type="SAM" id="Phobius"/>
    </source>
</evidence>